<organism evidence="2 3">
    <name type="scientific">Auricularia subglabra (strain TFB-10046 / SS5)</name>
    <name type="common">White-rot fungus</name>
    <name type="synonym">Auricularia delicata (strain TFB10046)</name>
    <dbReference type="NCBI Taxonomy" id="717982"/>
    <lineage>
        <taxon>Eukaryota</taxon>
        <taxon>Fungi</taxon>
        <taxon>Dikarya</taxon>
        <taxon>Basidiomycota</taxon>
        <taxon>Agaricomycotina</taxon>
        <taxon>Agaricomycetes</taxon>
        <taxon>Auriculariales</taxon>
        <taxon>Auriculariaceae</taxon>
        <taxon>Auricularia</taxon>
    </lineage>
</organism>
<dbReference type="AlphaFoldDB" id="J0WNC4"/>
<feature type="compositionally biased region" description="Pro residues" evidence="1">
    <location>
        <begin position="19"/>
        <end position="28"/>
    </location>
</feature>
<reference evidence="3" key="1">
    <citation type="journal article" date="2012" name="Science">
        <title>The Paleozoic origin of enzymatic lignin decomposition reconstructed from 31 fungal genomes.</title>
        <authorList>
            <person name="Floudas D."/>
            <person name="Binder M."/>
            <person name="Riley R."/>
            <person name="Barry K."/>
            <person name="Blanchette R.A."/>
            <person name="Henrissat B."/>
            <person name="Martinez A.T."/>
            <person name="Otillar R."/>
            <person name="Spatafora J.W."/>
            <person name="Yadav J.S."/>
            <person name="Aerts A."/>
            <person name="Benoit I."/>
            <person name="Boyd A."/>
            <person name="Carlson A."/>
            <person name="Copeland A."/>
            <person name="Coutinho P.M."/>
            <person name="de Vries R.P."/>
            <person name="Ferreira P."/>
            <person name="Findley K."/>
            <person name="Foster B."/>
            <person name="Gaskell J."/>
            <person name="Glotzer D."/>
            <person name="Gorecki P."/>
            <person name="Heitman J."/>
            <person name="Hesse C."/>
            <person name="Hori C."/>
            <person name="Igarashi K."/>
            <person name="Jurgens J.A."/>
            <person name="Kallen N."/>
            <person name="Kersten P."/>
            <person name="Kohler A."/>
            <person name="Kuees U."/>
            <person name="Kumar T.K.A."/>
            <person name="Kuo A."/>
            <person name="LaButti K."/>
            <person name="Larrondo L.F."/>
            <person name="Lindquist E."/>
            <person name="Ling A."/>
            <person name="Lombard V."/>
            <person name="Lucas S."/>
            <person name="Lundell T."/>
            <person name="Martin R."/>
            <person name="McLaughlin D.J."/>
            <person name="Morgenstern I."/>
            <person name="Morin E."/>
            <person name="Murat C."/>
            <person name="Nagy L.G."/>
            <person name="Nolan M."/>
            <person name="Ohm R.A."/>
            <person name="Patyshakuliyeva A."/>
            <person name="Rokas A."/>
            <person name="Ruiz-Duenas F.J."/>
            <person name="Sabat G."/>
            <person name="Salamov A."/>
            <person name="Samejima M."/>
            <person name="Schmutz J."/>
            <person name="Slot J.C."/>
            <person name="St John F."/>
            <person name="Stenlid J."/>
            <person name="Sun H."/>
            <person name="Sun S."/>
            <person name="Syed K."/>
            <person name="Tsang A."/>
            <person name="Wiebenga A."/>
            <person name="Young D."/>
            <person name="Pisabarro A."/>
            <person name="Eastwood D.C."/>
            <person name="Martin F."/>
            <person name="Cullen D."/>
            <person name="Grigoriev I.V."/>
            <person name="Hibbett D.S."/>
        </authorList>
    </citation>
    <scope>NUCLEOTIDE SEQUENCE [LARGE SCALE GENOMIC DNA]</scope>
    <source>
        <strain evidence="3">TFB10046</strain>
    </source>
</reference>
<name>J0WNC4_AURST</name>
<dbReference type="EMBL" id="JH688060">
    <property type="protein sequence ID" value="EJD33875.1"/>
    <property type="molecule type" value="Genomic_DNA"/>
</dbReference>
<accession>J0WNC4</accession>
<keyword evidence="3" id="KW-1185">Reference proteome</keyword>
<dbReference type="InParanoid" id="J0WNC4"/>
<evidence type="ECO:0000313" key="2">
    <source>
        <dbReference type="EMBL" id="EJD33875.1"/>
    </source>
</evidence>
<evidence type="ECO:0000256" key="1">
    <source>
        <dbReference type="SAM" id="MobiDB-lite"/>
    </source>
</evidence>
<dbReference type="KEGG" id="adl:AURDEDRAFT_177056"/>
<protein>
    <submittedName>
        <fullName evidence="2">Uncharacterized protein</fullName>
    </submittedName>
</protein>
<evidence type="ECO:0000313" key="3">
    <source>
        <dbReference type="Proteomes" id="UP000006514"/>
    </source>
</evidence>
<proteinExistence type="predicted"/>
<dbReference type="eggNOG" id="ENOG502T05I">
    <property type="taxonomic scope" value="Eukaryota"/>
</dbReference>
<feature type="compositionally biased region" description="Polar residues" evidence="1">
    <location>
        <begin position="1"/>
        <end position="16"/>
    </location>
</feature>
<dbReference type="Proteomes" id="UP000006514">
    <property type="component" value="Unassembled WGS sequence"/>
</dbReference>
<feature type="region of interest" description="Disordered" evidence="1">
    <location>
        <begin position="278"/>
        <end position="305"/>
    </location>
</feature>
<feature type="region of interest" description="Disordered" evidence="1">
    <location>
        <begin position="1"/>
        <end position="30"/>
    </location>
</feature>
<sequence length="305" mass="34043">MTKGTIYSTETVKQSQAPAPLPPKPKAPAPTAQEICDRLLAFYRETEFQIDLGEIESNGATESLYETPKQAIHRIARLEFLNGYVLKTGTQFQFHPGIVSQFERALGFLVDLIGKVHSLFQIHSEDRLLADDWADPLFLLVNELFANPGIAKHLFYGMQDWLQYGNLYICYLLSLVSLDRVPASRPPVDFSLKGHYNDFIETTVKGRQNRSIMTPFKTPASATRPGTASAQPWKAKDSVAVTKMLSEADASFFAFKKNNRRVSHALMGESAHIDGLSFLSSPLPPTREDNEPTSGRHLADVLDDE</sequence>
<gene>
    <name evidence="2" type="ORF">AURDEDRAFT_177056</name>
</gene>